<name>A0A6B3LFE1_9BACT</name>
<dbReference type="EMBL" id="CP066776">
    <property type="protein sequence ID" value="QQL45222.1"/>
    <property type="molecule type" value="Genomic_DNA"/>
</dbReference>
<keyword evidence="4" id="KW-1185">Reference proteome</keyword>
<keyword evidence="2" id="KW-0812">Transmembrane</keyword>
<gene>
    <name evidence="3" type="ORF">G3M56_001140</name>
</gene>
<protein>
    <submittedName>
        <fullName evidence="3">Uncharacterized protein</fullName>
    </submittedName>
</protein>
<feature type="transmembrane region" description="Helical" evidence="2">
    <location>
        <begin position="6"/>
        <end position="24"/>
    </location>
</feature>
<dbReference type="Proteomes" id="UP000475117">
    <property type="component" value="Chromosome"/>
</dbReference>
<evidence type="ECO:0000256" key="2">
    <source>
        <dbReference type="SAM" id="Phobius"/>
    </source>
</evidence>
<sequence>MKPTVVWTIITVVVIALCLVAFEVRDHFLPAEEELGDFTPPKETLYFDDGWSAGLIQVGEEMIEEKRHVPSGGGLFGMSGSSFSGSRSTFGIQQTYEGRNGVLTRLTFEGERGSLLLEVILRDAADLYPNPLKVLSDGGEIYSTSINSNSRIDDFSGIDAMLSPTTGAVLPDILFQVADSQGNWINGLGPFAFHEEDPDRRGAVVFPAWPHSVDELRFRAIRPGSEPLEFTFASPAPKSPPAVWASQPLPATITRPEFSFTLEGVTTNNRGNHPTIRSKTNITSHLTKNGQPVANAYDVRFTGLEGPHGATSANYLPDPEEKQLKLQFSAVPSQHFPVPERDALMVAELEVDANGKLKPATVVRGAGVGLIQVTVQWSPYYGNDRHVMELKWDGVWANESQEAAADRATGGWNTAQLYCFFDSQPDAIQRGDRRGSGSSGSGGRTDFDNTFQFEFDTPPAPGTVIRFGLAQPPASHAFDVIIDRSDVK</sequence>
<keyword evidence="2" id="KW-1133">Transmembrane helix</keyword>
<dbReference type="KEGG" id="soa:G3M56_001140"/>
<organism evidence="3 4">
    <name type="scientific">Sulfuriroseicoccus oceanibius</name>
    <dbReference type="NCBI Taxonomy" id="2707525"/>
    <lineage>
        <taxon>Bacteria</taxon>
        <taxon>Pseudomonadati</taxon>
        <taxon>Verrucomicrobiota</taxon>
        <taxon>Verrucomicrobiia</taxon>
        <taxon>Verrucomicrobiales</taxon>
        <taxon>Verrucomicrobiaceae</taxon>
        <taxon>Sulfuriroseicoccus</taxon>
    </lineage>
</organism>
<evidence type="ECO:0000313" key="4">
    <source>
        <dbReference type="Proteomes" id="UP000475117"/>
    </source>
</evidence>
<dbReference type="AlphaFoldDB" id="A0A6B3LFE1"/>
<accession>A0A6B3LFE1</accession>
<feature type="region of interest" description="Disordered" evidence="1">
    <location>
        <begin position="428"/>
        <end position="451"/>
    </location>
</feature>
<keyword evidence="2" id="KW-0472">Membrane</keyword>
<evidence type="ECO:0000256" key="1">
    <source>
        <dbReference type="SAM" id="MobiDB-lite"/>
    </source>
</evidence>
<proteinExistence type="predicted"/>
<reference evidence="3 4" key="1">
    <citation type="submission" date="2020-12" db="EMBL/GenBank/DDBJ databases">
        <title>Sulforoseuscoccus oceanibium gen. nov., sp. nov., a representative of the phylum Verrucomicrobia with special cytoplasmic membrane, and proposal of Sulforoseuscoccusaceae fam. nov.</title>
        <authorList>
            <person name="Xi F."/>
        </authorList>
    </citation>
    <scope>NUCLEOTIDE SEQUENCE [LARGE SCALE GENOMIC DNA]</scope>
    <source>
        <strain evidence="3 4">T37</strain>
    </source>
</reference>
<dbReference type="RefSeq" id="WP_164365445.1">
    <property type="nucleotide sequence ID" value="NZ_CP066776.1"/>
</dbReference>
<evidence type="ECO:0000313" key="3">
    <source>
        <dbReference type="EMBL" id="QQL45222.1"/>
    </source>
</evidence>